<dbReference type="InterPro" id="IPR050922">
    <property type="entry name" value="LytR/CpsA/Psr_CW_biosynth"/>
</dbReference>
<dbReference type="RefSeq" id="WP_323378793.1">
    <property type="nucleotide sequence ID" value="NZ_WEGJ01000044.1"/>
</dbReference>
<gene>
    <name evidence="5" type="primary">lcpA</name>
    <name evidence="5" type="ORF">SRB5_62750</name>
</gene>
<comment type="caution">
    <text evidence="5">The sequence shown here is derived from an EMBL/GenBank/DDBJ whole genome shotgun (WGS) entry which is preliminary data.</text>
</comment>
<organism evidence="5 6">
    <name type="scientific">Streptomyces smaragdinus</name>
    <dbReference type="NCBI Taxonomy" id="2585196"/>
    <lineage>
        <taxon>Bacteria</taxon>
        <taxon>Bacillati</taxon>
        <taxon>Actinomycetota</taxon>
        <taxon>Actinomycetes</taxon>
        <taxon>Kitasatosporales</taxon>
        <taxon>Streptomycetaceae</taxon>
        <taxon>Streptomyces</taxon>
    </lineage>
</organism>
<dbReference type="PANTHER" id="PTHR33392">
    <property type="entry name" value="POLYISOPRENYL-TEICHOIC ACID--PEPTIDOGLYCAN TEICHOIC ACID TRANSFERASE TAGU"/>
    <property type="match status" value="1"/>
</dbReference>
<protein>
    <submittedName>
        <fullName evidence="5">Cell wall biosynthesis protein LcpA</fullName>
    </submittedName>
</protein>
<feature type="transmembrane region" description="Helical" evidence="3">
    <location>
        <begin position="55"/>
        <end position="79"/>
    </location>
</feature>
<dbReference type="NCBIfam" id="TIGR00350">
    <property type="entry name" value="lytR_cpsA_psr"/>
    <property type="match status" value="1"/>
</dbReference>
<evidence type="ECO:0000256" key="1">
    <source>
        <dbReference type="ARBA" id="ARBA00006068"/>
    </source>
</evidence>
<sequence>MRHEQDTDDGLGIFPPRDDEDLTEPGEAGDAADSADSAEEEDTSPPPRRRSRARIALLTALALLGLGVVSVAGVAWWAYDHYTGRVDRIPNVFPTNVPESARPKAPAGGETYLLVGIDRRSDLPTTGSDAKTAQWRPGAQRSDTMMLVHIPEDRDNAYLVSLPRDSWVDIPGHGKAKLNASFSWGGPPLLIDTVQRLTKVRVDHLAVIDWSGFKKLTDAVGGVDITIPQDVGRDWTAGTHHMDGEKALAYVRERKGLPRGDLDRTQRQQEFLKQVIGKTLTTGNLTNPLKAKELLDSVTSTVSVDDRLSDSDLRDLMWDMRGVRTGDMTFMNAPVAGFDMIRKQSVVLLDEDQMGPLWEAMRNDTMDAYVAKYPTDSLGETAR</sequence>
<proteinExistence type="inferred from homology"/>
<feature type="domain" description="Cell envelope-related transcriptional attenuator" evidence="4">
    <location>
        <begin position="141"/>
        <end position="279"/>
    </location>
</feature>
<evidence type="ECO:0000313" key="6">
    <source>
        <dbReference type="Proteomes" id="UP000466345"/>
    </source>
</evidence>
<feature type="compositionally biased region" description="Low complexity" evidence="2">
    <location>
        <begin position="26"/>
        <end position="35"/>
    </location>
</feature>
<keyword evidence="6" id="KW-1185">Reference proteome</keyword>
<evidence type="ECO:0000256" key="3">
    <source>
        <dbReference type="SAM" id="Phobius"/>
    </source>
</evidence>
<keyword evidence="3" id="KW-1133">Transmembrane helix</keyword>
<evidence type="ECO:0000256" key="2">
    <source>
        <dbReference type="SAM" id="MobiDB-lite"/>
    </source>
</evidence>
<reference evidence="5 6" key="1">
    <citation type="submission" date="2019-10" db="EMBL/GenBank/DDBJ databases">
        <title>Streptomyces smaragdinus sp. nov. and Streptomyces fabii sp. nov., isolated from the gut of fungus growing-termite Macrotermes natalensis.</title>
        <authorList>
            <person name="Schwitalla J."/>
            <person name="Benndorf R."/>
            <person name="Martin K."/>
            <person name="De Beer W."/>
            <person name="Kaster A.-K."/>
            <person name="Vollmers J."/>
            <person name="Poulsen M."/>
            <person name="Beemelmanns C."/>
        </authorList>
    </citation>
    <scope>NUCLEOTIDE SEQUENCE [LARGE SCALE GENOMIC DNA]</scope>
    <source>
        <strain evidence="5 6">RB5</strain>
    </source>
</reference>
<dbReference type="InterPro" id="IPR004474">
    <property type="entry name" value="LytR_CpsA_psr"/>
</dbReference>
<dbReference type="Proteomes" id="UP000466345">
    <property type="component" value="Unassembled WGS sequence"/>
</dbReference>
<dbReference type="AlphaFoldDB" id="A0A7K0CRW4"/>
<keyword evidence="3" id="KW-0812">Transmembrane</keyword>
<feature type="region of interest" description="Disordered" evidence="2">
    <location>
        <begin position="1"/>
        <end position="50"/>
    </location>
</feature>
<dbReference type="EMBL" id="WEGJ01000044">
    <property type="protein sequence ID" value="MQY16083.1"/>
    <property type="molecule type" value="Genomic_DNA"/>
</dbReference>
<accession>A0A7K0CRW4</accession>
<dbReference type="PANTHER" id="PTHR33392:SF6">
    <property type="entry name" value="POLYISOPRENYL-TEICHOIC ACID--PEPTIDOGLYCAN TEICHOIC ACID TRANSFERASE TAGU"/>
    <property type="match status" value="1"/>
</dbReference>
<dbReference type="Gene3D" id="3.40.630.190">
    <property type="entry name" value="LCP protein"/>
    <property type="match status" value="1"/>
</dbReference>
<comment type="similarity">
    <text evidence="1">Belongs to the LytR/CpsA/Psr (LCP) family.</text>
</comment>
<evidence type="ECO:0000259" key="4">
    <source>
        <dbReference type="Pfam" id="PF03816"/>
    </source>
</evidence>
<name>A0A7K0CRW4_9ACTN</name>
<evidence type="ECO:0000313" key="5">
    <source>
        <dbReference type="EMBL" id="MQY16083.1"/>
    </source>
</evidence>
<dbReference type="Pfam" id="PF03816">
    <property type="entry name" value="LytR_cpsA_psr"/>
    <property type="match status" value="1"/>
</dbReference>
<keyword evidence="3" id="KW-0472">Membrane</keyword>